<evidence type="ECO:0000313" key="2">
    <source>
        <dbReference type="Proteomes" id="UP000283383"/>
    </source>
</evidence>
<dbReference type="AlphaFoldDB" id="A0A420J2G3"/>
<comment type="caution">
    <text evidence="1">The sequence shown here is derived from an EMBL/GenBank/DDBJ whole genome shotgun (WGS) entry which is preliminary data.</text>
</comment>
<keyword evidence="2" id="KW-1185">Reference proteome</keyword>
<accession>A0A420J2G3</accession>
<organism evidence="1 2">
    <name type="scientific">Golovinomyces cichoracearum</name>
    <dbReference type="NCBI Taxonomy" id="62708"/>
    <lineage>
        <taxon>Eukaryota</taxon>
        <taxon>Fungi</taxon>
        <taxon>Dikarya</taxon>
        <taxon>Ascomycota</taxon>
        <taxon>Pezizomycotina</taxon>
        <taxon>Leotiomycetes</taxon>
        <taxon>Erysiphales</taxon>
        <taxon>Erysiphaceae</taxon>
        <taxon>Golovinomyces</taxon>
    </lineage>
</organism>
<dbReference type="Proteomes" id="UP000283383">
    <property type="component" value="Unassembled WGS sequence"/>
</dbReference>
<evidence type="ECO:0000313" key="1">
    <source>
        <dbReference type="EMBL" id="RKF80943.1"/>
    </source>
</evidence>
<proteinExistence type="predicted"/>
<sequence length="277" mass="31580">METCVTFLNIIKFQHNSEAFLKGNVFSLSDRHLTFAPYNYNIASESPYEFEEGEFSYISSVIFGNHGKICTQHDSRSNILLEKLIKTGKLISTNTPPIQDPNLKLCLREIIQYNNKLVPESKRVHKNQRKQFATSILGKPGKFCTHKHLAILAATGHINYKGPFDCWNSRNKPLGFEESTQLPLVNADAPMMAYILDHTRDEFYVELNGNPYRALRSSIYGEPIVLVNIAPKKFKLIGGVAPRGVKLLSKENIIQIEKPLEFTSWRKDYWLTGDIVC</sequence>
<gene>
    <name evidence="1" type="ORF">GcM3_040034</name>
</gene>
<name>A0A420J2G3_9PEZI</name>
<protein>
    <submittedName>
        <fullName evidence="1">Uncharacterized protein</fullName>
    </submittedName>
</protein>
<reference evidence="1 2" key="1">
    <citation type="journal article" date="2018" name="BMC Genomics">
        <title>Comparative genome analyses reveal sequence features reflecting distinct modes of host-adaptation between dicot and monocot powdery mildew.</title>
        <authorList>
            <person name="Wu Y."/>
            <person name="Ma X."/>
            <person name="Pan Z."/>
            <person name="Kale S.D."/>
            <person name="Song Y."/>
            <person name="King H."/>
            <person name="Zhang Q."/>
            <person name="Presley C."/>
            <person name="Deng X."/>
            <person name="Wei C.I."/>
            <person name="Xiao S."/>
        </authorList>
    </citation>
    <scope>NUCLEOTIDE SEQUENCE [LARGE SCALE GENOMIC DNA]</scope>
    <source>
        <strain evidence="1">UMSG3</strain>
    </source>
</reference>
<dbReference type="EMBL" id="MCBQ01004090">
    <property type="protein sequence ID" value="RKF80943.1"/>
    <property type="molecule type" value="Genomic_DNA"/>
</dbReference>